<keyword evidence="6 8" id="KW-1133">Transmembrane helix</keyword>
<feature type="transmembrane region" description="Helical" evidence="8">
    <location>
        <begin position="408"/>
        <end position="427"/>
    </location>
</feature>
<evidence type="ECO:0000259" key="9">
    <source>
        <dbReference type="Pfam" id="PF02366"/>
    </source>
</evidence>
<feature type="transmembrane region" description="Helical" evidence="8">
    <location>
        <begin position="376"/>
        <end position="396"/>
    </location>
</feature>
<proteinExistence type="predicted"/>
<keyword evidence="5 8" id="KW-0812">Transmembrane</keyword>
<dbReference type="PANTHER" id="PTHR33908">
    <property type="entry name" value="MANNOSYLTRANSFERASE YKCB-RELATED"/>
    <property type="match status" value="1"/>
</dbReference>
<evidence type="ECO:0000256" key="5">
    <source>
        <dbReference type="ARBA" id="ARBA00022692"/>
    </source>
</evidence>
<feature type="transmembrane region" description="Helical" evidence="8">
    <location>
        <begin position="317"/>
        <end position="336"/>
    </location>
</feature>
<dbReference type="GO" id="GO:0000030">
    <property type="term" value="F:mannosyltransferase activity"/>
    <property type="evidence" value="ECO:0007669"/>
    <property type="project" value="InterPro"/>
</dbReference>
<accession>A0A381NTU7</accession>
<evidence type="ECO:0000313" key="10">
    <source>
        <dbReference type="EMBL" id="SUZ58051.1"/>
    </source>
</evidence>
<sequence>MPAAVYNRSVTVPRVALLVTLCALTFFVGLGRPAIMDSDEAFYAEAAREMVEGGGWVTPLYNGEFRFEKPVLYYWLAALAYLVAGVGESAARFPSALAGLVLVITTFACARRWHGEPTALLAGAITATSFGYVAVARQALPDLLLACFVTLGTWAALVALVECGAGARASKRWWLLGAGFALAGAFLTKGPIGIALPVMVVGPLAFFRVWSLRTTPSFRQELLRLFADVAFLTGVFLLLAVPWFAVMTTVHGAGYLDRFFIGENLQRFATARYNDPRPVWYYLPIVVAGLLPWSPFMLLWCRPLLHLGRKLQQIQPANVWLAVWAAVPVLFFSISIGKQPRYILPVLPPLAIFLAFSIARRLWFVGDVPPPRRDRVITVASVVSGAILCVFGALVYRAQSLLPDGSSVALLLGVVGLMGSGVVVMFVGIVWRKFIPVALVLAAVVSVLSVQYAVLSRAGPEPVEVLAALIREAKPAGMPYGRYRVFVRNLVFYTGRPHVELSSIEQVVSFLRSSEPVLGVIDQDDLVQIRTSGVAVYELGRVSYLNTGNLNLGTLVRPNPDDDLRTVILVSNQPSASGADLLREPSDAD</sequence>
<keyword evidence="4" id="KW-0808">Transferase</keyword>
<comment type="subcellular location">
    <subcellularLocation>
        <location evidence="1">Cell membrane</location>
        <topology evidence="1">Multi-pass membrane protein</topology>
    </subcellularLocation>
</comment>
<feature type="transmembrane region" description="Helical" evidence="8">
    <location>
        <begin position="93"/>
        <end position="110"/>
    </location>
</feature>
<dbReference type="InterPro" id="IPR050297">
    <property type="entry name" value="LipidA_mod_glycosyltrf_83"/>
</dbReference>
<feature type="transmembrane region" description="Helical" evidence="8">
    <location>
        <begin position="342"/>
        <end position="364"/>
    </location>
</feature>
<keyword evidence="3" id="KW-0328">Glycosyltransferase</keyword>
<gene>
    <name evidence="10" type="ORF">METZ01_LOCUS10905</name>
</gene>
<evidence type="ECO:0000256" key="3">
    <source>
        <dbReference type="ARBA" id="ARBA00022676"/>
    </source>
</evidence>
<evidence type="ECO:0000256" key="4">
    <source>
        <dbReference type="ARBA" id="ARBA00022679"/>
    </source>
</evidence>
<reference evidence="10" key="1">
    <citation type="submission" date="2018-05" db="EMBL/GenBank/DDBJ databases">
        <authorList>
            <person name="Lanie J.A."/>
            <person name="Ng W.-L."/>
            <person name="Kazmierczak K.M."/>
            <person name="Andrzejewski T.M."/>
            <person name="Davidsen T.M."/>
            <person name="Wayne K.J."/>
            <person name="Tettelin H."/>
            <person name="Glass J.I."/>
            <person name="Rusch D."/>
            <person name="Podicherti R."/>
            <person name="Tsui H.-C.T."/>
            <person name="Winkler M.E."/>
        </authorList>
    </citation>
    <scope>NUCLEOTIDE SEQUENCE</scope>
</reference>
<dbReference type="Pfam" id="PF02366">
    <property type="entry name" value="PMT"/>
    <property type="match status" value="1"/>
</dbReference>
<evidence type="ECO:0000256" key="2">
    <source>
        <dbReference type="ARBA" id="ARBA00022475"/>
    </source>
</evidence>
<feature type="transmembrane region" description="Helical" evidence="8">
    <location>
        <begin position="12"/>
        <end position="30"/>
    </location>
</feature>
<feature type="transmembrane region" description="Helical" evidence="8">
    <location>
        <begin position="222"/>
        <end position="245"/>
    </location>
</feature>
<feature type="transmembrane region" description="Helical" evidence="8">
    <location>
        <begin position="143"/>
        <end position="161"/>
    </location>
</feature>
<evidence type="ECO:0000256" key="8">
    <source>
        <dbReference type="SAM" id="Phobius"/>
    </source>
</evidence>
<evidence type="ECO:0000256" key="6">
    <source>
        <dbReference type="ARBA" id="ARBA00022989"/>
    </source>
</evidence>
<feature type="transmembrane region" description="Helical" evidence="8">
    <location>
        <begin position="194"/>
        <end position="210"/>
    </location>
</feature>
<feature type="transmembrane region" description="Helical" evidence="8">
    <location>
        <begin position="434"/>
        <end position="454"/>
    </location>
</feature>
<keyword evidence="2" id="KW-1003">Cell membrane</keyword>
<evidence type="ECO:0000256" key="7">
    <source>
        <dbReference type="ARBA" id="ARBA00023136"/>
    </source>
</evidence>
<dbReference type="EMBL" id="UINC01000594">
    <property type="protein sequence ID" value="SUZ58051.1"/>
    <property type="molecule type" value="Genomic_DNA"/>
</dbReference>
<keyword evidence="7 8" id="KW-0472">Membrane</keyword>
<feature type="transmembrane region" description="Helical" evidence="8">
    <location>
        <begin position="279"/>
        <end position="305"/>
    </location>
</feature>
<dbReference type="GO" id="GO:0008610">
    <property type="term" value="P:lipid biosynthetic process"/>
    <property type="evidence" value="ECO:0007669"/>
    <property type="project" value="UniProtKB-ARBA"/>
</dbReference>
<evidence type="ECO:0000256" key="1">
    <source>
        <dbReference type="ARBA" id="ARBA00004651"/>
    </source>
</evidence>
<feature type="transmembrane region" description="Helical" evidence="8">
    <location>
        <begin position="117"/>
        <end position="137"/>
    </location>
</feature>
<name>A0A381NTU7_9ZZZZ</name>
<dbReference type="GO" id="GO:0010041">
    <property type="term" value="P:response to iron(III) ion"/>
    <property type="evidence" value="ECO:0007669"/>
    <property type="project" value="TreeGrafter"/>
</dbReference>
<feature type="transmembrane region" description="Helical" evidence="8">
    <location>
        <begin position="71"/>
        <end position="87"/>
    </location>
</feature>
<dbReference type="AlphaFoldDB" id="A0A381NTU7"/>
<feature type="domain" description="ArnT-like N-terminal" evidence="9">
    <location>
        <begin position="40"/>
        <end position="245"/>
    </location>
</feature>
<dbReference type="InterPro" id="IPR003342">
    <property type="entry name" value="ArnT-like_N"/>
</dbReference>
<dbReference type="GO" id="GO:0016763">
    <property type="term" value="F:pentosyltransferase activity"/>
    <property type="evidence" value="ECO:0007669"/>
    <property type="project" value="TreeGrafter"/>
</dbReference>
<dbReference type="GO" id="GO:0006493">
    <property type="term" value="P:protein O-linked glycosylation"/>
    <property type="evidence" value="ECO:0007669"/>
    <property type="project" value="InterPro"/>
</dbReference>
<dbReference type="GO" id="GO:0005886">
    <property type="term" value="C:plasma membrane"/>
    <property type="evidence" value="ECO:0007669"/>
    <property type="project" value="UniProtKB-SubCell"/>
</dbReference>
<dbReference type="PANTHER" id="PTHR33908:SF3">
    <property type="entry name" value="UNDECAPRENYL PHOSPHATE-ALPHA-4-AMINO-4-DEOXY-L-ARABINOSE ARABINOSYL TRANSFERASE"/>
    <property type="match status" value="1"/>
</dbReference>
<protein>
    <recommendedName>
        <fullName evidence="9">ArnT-like N-terminal domain-containing protein</fullName>
    </recommendedName>
</protein>
<organism evidence="10">
    <name type="scientific">marine metagenome</name>
    <dbReference type="NCBI Taxonomy" id="408172"/>
    <lineage>
        <taxon>unclassified sequences</taxon>
        <taxon>metagenomes</taxon>
        <taxon>ecological metagenomes</taxon>
    </lineage>
</organism>